<proteinExistence type="predicted"/>
<dbReference type="Pfam" id="PF13966">
    <property type="entry name" value="zf-RVT"/>
    <property type="match status" value="1"/>
</dbReference>
<dbReference type="AlphaFoldDB" id="A0A0V0GRV8"/>
<accession>A0A0V0GRV8</accession>
<protein>
    <submittedName>
        <fullName evidence="2">Putative ovule protein</fullName>
    </submittedName>
</protein>
<sequence length="62" mass="7244">MIQLGFLRCRGCFFTWLATRGVILMAKNFRKQKVVYISWCFLCKEAGEDLNHILLDCKLVTT</sequence>
<evidence type="ECO:0000313" key="2">
    <source>
        <dbReference type="EMBL" id="JAP10634.1"/>
    </source>
</evidence>
<organism evidence="2">
    <name type="scientific">Solanum chacoense</name>
    <name type="common">Chaco potato</name>
    <dbReference type="NCBI Taxonomy" id="4108"/>
    <lineage>
        <taxon>Eukaryota</taxon>
        <taxon>Viridiplantae</taxon>
        <taxon>Streptophyta</taxon>
        <taxon>Embryophyta</taxon>
        <taxon>Tracheophyta</taxon>
        <taxon>Spermatophyta</taxon>
        <taxon>Magnoliopsida</taxon>
        <taxon>eudicotyledons</taxon>
        <taxon>Gunneridae</taxon>
        <taxon>Pentapetalae</taxon>
        <taxon>asterids</taxon>
        <taxon>lamiids</taxon>
        <taxon>Solanales</taxon>
        <taxon>Solanaceae</taxon>
        <taxon>Solanoideae</taxon>
        <taxon>Solaneae</taxon>
        <taxon>Solanum</taxon>
    </lineage>
</organism>
<reference evidence="2" key="1">
    <citation type="submission" date="2015-12" db="EMBL/GenBank/DDBJ databases">
        <title>Gene expression during late stages of embryo sac development: a critical building block for successful pollen-pistil interactions.</title>
        <authorList>
            <person name="Liu Y."/>
            <person name="Joly V."/>
            <person name="Sabar M."/>
            <person name="Matton D.P."/>
        </authorList>
    </citation>
    <scope>NUCLEOTIDE SEQUENCE</scope>
</reference>
<evidence type="ECO:0000259" key="1">
    <source>
        <dbReference type="Pfam" id="PF13966"/>
    </source>
</evidence>
<feature type="domain" description="Reverse transcriptase zinc-binding" evidence="1">
    <location>
        <begin position="10"/>
        <end position="60"/>
    </location>
</feature>
<dbReference type="EMBL" id="GEDG01032775">
    <property type="protein sequence ID" value="JAP10634.1"/>
    <property type="molecule type" value="Transcribed_RNA"/>
</dbReference>
<name>A0A0V0GRV8_SOLCH</name>
<dbReference type="InterPro" id="IPR026960">
    <property type="entry name" value="RVT-Znf"/>
</dbReference>